<reference evidence="1 2" key="1">
    <citation type="journal article" date="2023" name="Int. J. Mol. Sci.">
        <title>De Novo Assembly and Annotation of 11 Diverse Shrub Willow (Salix) Genomes Reveals Novel Gene Organization in Sex-Linked Regions.</title>
        <authorList>
            <person name="Hyden B."/>
            <person name="Feng K."/>
            <person name="Yates T.B."/>
            <person name="Jawdy S."/>
            <person name="Cereghino C."/>
            <person name="Smart L.B."/>
            <person name="Muchero W."/>
        </authorList>
    </citation>
    <scope>NUCLEOTIDE SEQUENCE [LARGE SCALE GENOMIC DNA]</scope>
    <source>
        <tissue evidence="1">Shoot tip</tissue>
    </source>
</reference>
<dbReference type="Proteomes" id="UP001162972">
    <property type="component" value="Chromosome 17"/>
</dbReference>
<protein>
    <submittedName>
        <fullName evidence="1">Uncharacterized protein</fullName>
    </submittedName>
</protein>
<keyword evidence="2" id="KW-1185">Reference proteome</keyword>
<name>A0AAD6P9V7_9ROSI</name>
<dbReference type="AlphaFoldDB" id="A0AAD6P9V7"/>
<comment type="caution">
    <text evidence="1">The sequence shown here is derived from an EMBL/GenBank/DDBJ whole genome shotgun (WGS) entry which is preliminary data.</text>
</comment>
<organism evidence="1 2">
    <name type="scientific">Salix udensis</name>
    <dbReference type="NCBI Taxonomy" id="889485"/>
    <lineage>
        <taxon>Eukaryota</taxon>
        <taxon>Viridiplantae</taxon>
        <taxon>Streptophyta</taxon>
        <taxon>Embryophyta</taxon>
        <taxon>Tracheophyta</taxon>
        <taxon>Spermatophyta</taxon>
        <taxon>Magnoliopsida</taxon>
        <taxon>eudicotyledons</taxon>
        <taxon>Gunneridae</taxon>
        <taxon>Pentapetalae</taxon>
        <taxon>rosids</taxon>
        <taxon>fabids</taxon>
        <taxon>Malpighiales</taxon>
        <taxon>Salicaceae</taxon>
        <taxon>Saliceae</taxon>
        <taxon>Salix</taxon>
    </lineage>
</organism>
<evidence type="ECO:0000313" key="2">
    <source>
        <dbReference type="Proteomes" id="UP001162972"/>
    </source>
</evidence>
<accession>A0AAD6P9V7</accession>
<evidence type="ECO:0000313" key="1">
    <source>
        <dbReference type="EMBL" id="KAJ6421450.1"/>
    </source>
</evidence>
<proteinExistence type="predicted"/>
<gene>
    <name evidence="1" type="ORF">OIU84_028765</name>
</gene>
<sequence length="36" mass="3966">MNLVDDPHVVVTGGSQMVEKNHQPLGIIPLLEEIEI</sequence>
<dbReference type="EMBL" id="JAPFFJ010000008">
    <property type="protein sequence ID" value="KAJ6421450.1"/>
    <property type="molecule type" value="Genomic_DNA"/>
</dbReference>